<evidence type="ECO:0000313" key="2">
    <source>
        <dbReference type="Proteomes" id="UP000297535"/>
    </source>
</evidence>
<protein>
    <recommendedName>
        <fullName evidence="3">Motility protein</fullName>
    </recommendedName>
</protein>
<evidence type="ECO:0000313" key="1">
    <source>
        <dbReference type="EMBL" id="TGE01717.1"/>
    </source>
</evidence>
<dbReference type="RefSeq" id="WP_135413031.1">
    <property type="nucleotide sequence ID" value="NZ_SRLB01000002.1"/>
</dbReference>
<accession>A0A4Z0NWQ3</accession>
<dbReference type="Proteomes" id="UP000297535">
    <property type="component" value="Unassembled WGS sequence"/>
</dbReference>
<comment type="caution">
    <text evidence="1">The sequence shown here is derived from an EMBL/GenBank/DDBJ whole genome shotgun (WGS) entry which is preliminary data.</text>
</comment>
<proteinExistence type="predicted"/>
<keyword evidence="2" id="KW-1185">Reference proteome</keyword>
<sequence>MTALDTASLAAGAATLQGAAFSQQIATLAVRRQLDAERDVAGLVAQAATAPAPPGQGQVLDIRV</sequence>
<name>A0A4Z0NWQ3_9HYPH</name>
<gene>
    <name evidence="1" type="ORF">EU555_03320</name>
</gene>
<dbReference type="AlphaFoldDB" id="A0A4Z0NWQ3"/>
<dbReference type="EMBL" id="SRLB01000002">
    <property type="protein sequence ID" value="TGE01717.1"/>
    <property type="molecule type" value="Genomic_DNA"/>
</dbReference>
<evidence type="ECO:0008006" key="3">
    <source>
        <dbReference type="Google" id="ProtNLM"/>
    </source>
</evidence>
<reference evidence="1 2" key="1">
    <citation type="submission" date="2019-04" db="EMBL/GenBank/DDBJ databases">
        <authorList>
            <person name="Feng G."/>
            <person name="Zhu H."/>
        </authorList>
    </citation>
    <scope>NUCLEOTIDE SEQUENCE [LARGE SCALE GENOMIC DNA]</scope>
    <source>
        <strain evidence="1 2">6HR-1</strain>
    </source>
</reference>
<organism evidence="1 2">
    <name type="scientific">Methylobacterium nonmethylotrophicum</name>
    <dbReference type="NCBI Taxonomy" id="1141884"/>
    <lineage>
        <taxon>Bacteria</taxon>
        <taxon>Pseudomonadati</taxon>
        <taxon>Pseudomonadota</taxon>
        <taxon>Alphaproteobacteria</taxon>
        <taxon>Hyphomicrobiales</taxon>
        <taxon>Methylobacteriaceae</taxon>
        <taxon>Methylobacterium</taxon>
    </lineage>
</organism>